<protein>
    <submittedName>
        <fullName evidence="1">Kinase-like protein</fullName>
    </submittedName>
</protein>
<sequence length="429" mass="49021">MSVYLPEEALDLTLRSQPCKELERLEAEIRDMEESIEGLDQFQIVDKLGEGTFSSVYKAIDLNHHFYDNYAWTGKMSNLDQDRPSSKHVHVALKRIYVTSSPSRILNELDILEQLRDAEHISYLITAFRSEDQIVAVMPYSRHADFRDYYRIIPICDLKCYFRCLFRALRSAHAANIIHRDVKPANFLYDPKTGEGTLCDFGLAERFEPSDWRGKCHHTLPTPDFPHGRTEINRNVQSFHFNPGGALAVNSSVGRAKVDMGPPERVGYLKNDTRPGVRANRAGTRGFRAPEVLFKCQDQTPSLDIWSAGIILLAFLTKRFPLFNSNDDTEALLELATIFGKRRMEQCALLHNRTFLCNIPSIEQGGQRIVDFIVKLNPRLREAGSHPDPDGHKEDVEQALDLARACLHLDCTRRWTANQILNHPFLAEE</sequence>
<gene>
    <name evidence="1" type="ORF">IE53DRAFT_401020</name>
</gene>
<accession>A0ACD0P4U9</accession>
<reference evidence="1 2" key="1">
    <citation type="journal article" date="2018" name="Mol. Biol. Evol.">
        <title>Broad Genomic Sampling Reveals a Smut Pathogenic Ancestry of the Fungal Clade Ustilaginomycotina.</title>
        <authorList>
            <person name="Kijpornyongpan T."/>
            <person name="Mondo S.J."/>
            <person name="Barry K."/>
            <person name="Sandor L."/>
            <person name="Lee J."/>
            <person name="Lipzen A."/>
            <person name="Pangilinan J."/>
            <person name="LaButti K."/>
            <person name="Hainaut M."/>
            <person name="Henrissat B."/>
            <person name="Grigoriev I.V."/>
            <person name="Spatafora J.W."/>
            <person name="Aime M.C."/>
        </authorList>
    </citation>
    <scope>NUCLEOTIDE SEQUENCE [LARGE SCALE GENOMIC DNA]</scope>
    <source>
        <strain evidence="1 2">SA 807</strain>
    </source>
</reference>
<organism evidence="1 2">
    <name type="scientific">Violaceomyces palustris</name>
    <dbReference type="NCBI Taxonomy" id="1673888"/>
    <lineage>
        <taxon>Eukaryota</taxon>
        <taxon>Fungi</taxon>
        <taxon>Dikarya</taxon>
        <taxon>Basidiomycota</taxon>
        <taxon>Ustilaginomycotina</taxon>
        <taxon>Ustilaginomycetes</taxon>
        <taxon>Violaceomycetales</taxon>
        <taxon>Violaceomycetaceae</taxon>
        <taxon>Violaceomyces</taxon>
    </lineage>
</organism>
<keyword evidence="2" id="KW-1185">Reference proteome</keyword>
<evidence type="ECO:0000313" key="1">
    <source>
        <dbReference type="EMBL" id="PWN53037.1"/>
    </source>
</evidence>
<name>A0ACD0P4U9_9BASI</name>
<dbReference type="EMBL" id="KZ819744">
    <property type="protein sequence ID" value="PWN53037.1"/>
    <property type="molecule type" value="Genomic_DNA"/>
</dbReference>
<evidence type="ECO:0000313" key="2">
    <source>
        <dbReference type="Proteomes" id="UP000245626"/>
    </source>
</evidence>
<proteinExistence type="predicted"/>
<dbReference type="Proteomes" id="UP000245626">
    <property type="component" value="Unassembled WGS sequence"/>
</dbReference>